<feature type="compositionally biased region" description="Low complexity" evidence="1">
    <location>
        <begin position="130"/>
        <end position="145"/>
    </location>
</feature>
<dbReference type="AlphaFoldDB" id="E6WSH4"/>
<keyword evidence="4" id="KW-1185">Reference proteome</keyword>
<feature type="compositionally biased region" description="Pro residues" evidence="1">
    <location>
        <begin position="180"/>
        <end position="193"/>
    </location>
</feature>
<feature type="compositionally biased region" description="Pro residues" evidence="1">
    <location>
        <begin position="203"/>
        <end position="213"/>
    </location>
</feature>
<feature type="compositionally biased region" description="Low complexity" evidence="1">
    <location>
        <begin position="257"/>
        <end position="268"/>
    </location>
</feature>
<reference evidence="3 4" key="1">
    <citation type="submission" date="2011-01" db="EMBL/GenBank/DDBJ databases">
        <title>Complete sequence of Pseudoxanthomonas suwonensis 11-1.</title>
        <authorList>
            <consortium name="US DOE Joint Genome Institute"/>
            <person name="Lucas S."/>
            <person name="Copeland A."/>
            <person name="Lapidus A."/>
            <person name="Cheng J.-F."/>
            <person name="Goodwin L."/>
            <person name="Pitluck S."/>
            <person name="Teshima H."/>
            <person name="Detter J.C."/>
            <person name="Han C."/>
            <person name="Tapia R."/>
            <person name="Land M."/>
            <person name="Hauser L."/>
            <person name="Kyrpides N."/>
            <person name="Ivanova N."/>
            <person name="Ovchinnikova G."/>
            <person name="Siebers A.K."/>
            <person name="Allgaier M."/>
            <person name="Thelen M.P."/>
            <person name="Hugenholtz P."/>
            <person name="Gladden J."/>
            <person name="Woyke T."/>
        </authorList>
    </citation>
    <scope>NUCLEOTIDE SEQUENCE [LARGE SCALE GENOMIC DNA]</scope>
    <source>
        <strain evidence="4">11-1</strain>
    </source>
</reference>
<protein>
    <submittedName>
        <fullName evidence="3">Putative proline/alanine-rich repetetive membrane anchored protein</fullName>
    </submittedName>
</protein>
<dbReference type="EMBL" id="CP002446">
    <property type="protein sequence ID" value="ADV27188.1"/>
    <property type="molecule type" value="Genomic_DNA"/>
</dbReference>
<dbReference type="eggNOG" id="ENOG5033FIT">
    <property type="taxonomic scope" value="Bacteria"/>
</dbReference>
<dbReference type="STRING" id="743721.Psesu_1341"/>
<name>E6WSH4_PSEUU</name>
<feature type="transmembrane region" description="Helical" evidence="2">
    <location>
        <begin position="65"/>
        <end position="85"/>
    </location>
</feature>
<organism evidence="3 4">
    <name type="scientific">Pseudoxanthomonas suwonensis (strain 11-1)</name>
    <dbReference type="NCBI Taxonomy" id="743721"/>
    <lineage>
        <taxon>Bacteria</taxon>
        <taxon>Pseudomonadati</taxon>
        <taxon>Pseudomonadota</taxon>
        <taxon>Gammaproteobacteria</taxon>
        <taxon>Lysobacterales</taxon>
        <taxon>Lysobacteraceae</taxon>
        <taxon>Pseudoxanthomonas</taxon>
    </lineage>
</organism>
<dbReference type="OrthoDB" id="6057666at2"/>
<gene>
    <name evidence="3" type="ordered locus">Psesu_1341</name>
</gene>
<evidence type="ECO:0000256" key="2">
    <source>
        <dbReference type="SAM" id="Phobius"/>
    </source>
</evidence>
<keyword evidence="2" id="KW-0472">Membrane</keyword>
<sequence length="343" mass="35937">MSRREPLTPEELELQRQLEATAGPGPSPGIDARILAAARAQPACPATTAPAARSAAQHRRRPRRWIAPLGLAASLVLAFGVAWQLREPPRPGQMLPVREQAGTSAPAQPAATPLPAESAGAAESAVLEDASPQAEEAAQAMPATAGNDGTDRSAGGASAKVRNELQTPPPLASGAASFEPPAPPPPPPPPPPFAAVADEVVPLPSPPAPPAPQPAEVAGYAEAARMAEEQQDRAREARDSEREHARRARQQRELRAARPATAVAAPAQALPAPALAPVHEAQPPPSGVVVAFPHDPQAWLEWIRDLQAQGDIAGARASLEWFVRDYPQLEVPDDLRPLLPQTD</sequence>
<accession>E6WSH4</accession>
<evidence type="ECO:0000256" key="1">
    <source>
        <dbReference type="SAM" id="MobiDB-lite"/>
    </source>
</evidence>
<dbReference type="HOGENOM" id="CLU_847085_0_0_6"/>
<feature type="region of interest" description="Disordered" evidence="1">
    <location>
        <begin position="87"/>
        <end position="268"/>
    </location>
</feature>
<dbReference type="Proteomes" id="UP000008632">
    <property type="component" value="Chromosome"/>
</dbReference>
<dbReference type="KEGG" id="psu:Psesu_1341"/>
<keyword evidence="2" id="KW-0812">Transmembrane</keyword>
<feature type="compositionally biased region" description="Basic and acidic residues" evidence="1">
    <location>
        <begin position="225"/>
        <end position="256"/>
    </location>
</feature>
<evidence type="ECO:0000313" key="4">
    <source>
        <dbReference type="Proteomes" id="UP000008632"/>
    </source>
</evidence>
<keyword evidence="2" id="KW-1133">Transmembrane helix</keyword>
<dbReference type="RefSeq" id="WP_013535017.1">
    <property type="nucleotide sequence ID" value="NC_014924.1"/>
</dbReference>
<proteinExistence type="predicted"/>
<evidence type="ECO:0000313" key="3">
    <source>
        <dbReference type="EMBL" id="ADV27188.1"/>
    </source>
</evidence>
<feature type="compositionally biased region" description="Low complexity" evidence="1">
    <location>
        <begin position="105"/>
        <end position="116"/>
    </location>
</feature>